<keyword evidence="3" id="KW-0813">Transport</keyword>
<accession>D6WM87</accession>
<keyword evidence="11" id="KW-0630">Potassium</keyword>
<evidence type="ECO:0000256" key="4">
    <source>
        <dbReference type="ARBA" id="ARBA00022449"/>
    </source>
</evidence>
<dbReference type="InParanoid" id="D6WM87"/>
<dbReference type="EMBL" id="KQ971343">
    <property type="protein sequence ID" value="EFA03343.2"/>
    <property type="molecule type" value="Genomic_DNA"/>
</dbReference>
<evidence type="ECO:0000256" key="2">
    <source>
        <dbReference type="ARBA" id="ARBA00005364"/>
    </source>
</evidence>
<evidence type="ECO:0000256" key="12">
    <source>
        <dbReference type="ARBA" id="ARBA00022989"/>
    </source>
</evidence>
<comment type="similarity">
    <text evidence="2">Belongs to the Ca(2+):cation antiporter (CaCA) (TC 2.A.19) family. SLC24A subfamily.</text>
</comment>
<evidence type="ECO:0000256" key="8">
    <source>
        <dbReference type="ARBA" id="ARBA00022729"/>
    </source>
</evidence>
<gene>
    <name evidence="20" type="primary">AUGUSTUS-3.0.2_13320</name>
    <name evidence="20" type="ORF">TcasGA2_TC013320</name>
</gene>
<dbReference type="GO" id="GO:0005886">
    <property type="term" value="C:plasma membrane"/>
    <property type="evidence" value="ECO:0000318"/>
    <property type="project" value="GO_Central"/>
</dbReference>
<evidence type="ECO:0000256" key="14">
    <source>
        <dbReference type="ARBA" id="ARBA00023065"/>
    </source>
</evidence>
<feature type="transmembrane region" description="Helical" evidence="17">
    <location>
        <begin position="64"/>
        <end position="84"/>
    </location>
</feature>
<feature type="transmembrane region" description="Helical" evidence="17">
    <location>
        <begin position="355"/>
        <end position="376"/>
    </location>
</feature>
<dbReference type="KEGG" id="tca:657106"/>
<comment type="subcellular location">
    <subcellularLocation>
        <location evidence="1">Membrane</location>
        <topology evidence="1">Multi-pass membrane protein</topology>
    </subcellularLocation>
</comment>
<feature type="transmembrane region" description="Helical" evidence="17">
    <location>
        <begin position="388"/>
        <end position="407"/>
    </location>
</feature>
<feature type="chain" id="PRO_5007310706" evidence="18">
    <location>
        <begin position="20"/>
        <end position="488"/>
    </location>
</feature>
<keyword evidence="5" id="KW-0633">Potassium transport</keyword>
<dbReference type="AlphaFoldDB" id="D6WM87"/>
<keyword evidence="9" id="KW-0106">Calcium</keyword>
<feature type="signal peptide" evidence="18">
    <location>
        <begin position="1"/>
        <end position="19"/>
    </location>
</feature>
<dbReference type="PANTHER" id="PTHR10846:SF2">
    <property type="entry name" value="RE48874P"/>
    <property type="match status" value="1"/>
</dbReference>
<evidence type="ECO:0000256" key="10">
    <source>
        <dbReference type="ARBA" id="ARBA00022847"/>
    </source>
</evidence>
<reference evidence="20 21" key="1">
    <citation type="journal article" date="2008" name="Nature">
        <title>The genome of the model beetle and pest Tribolium castaneum.</title>
        <authorList>
            <consortium name="Tribolium Genome Sequencing Consortium"/>
            <person name="Richards S."/>
            <person name="Gibbs R.A."/>
            <person name="Weinstock G.M."/>
            <person name="Brown S.J."/>
            <person name="Denell R."/>
            <person name="Beeman R.W."/>
            <person name="Gibbs R."/>
            <person name="Beeman R.W."/>
            <person name="Brown S.J."/>
            <person name="Bucher G."/>
            <person name="Friedrich M."/>
            <person name="Grimmelikhuijzen C.J."/>
            <person name="Klingler M."/>
            <person name="Lorenzen M."/>
            <person name="Richards S."/>
            <person name="Roth S."/>
            <person name="Schroder R."/>
            <person name="Tautz D."/>
            <person name="Zdobnov E.M."/>
            <person name="Muzny D."/>
            <person name="Gibbs R.A."/>
            <person name="Weinstock G.M."/>
            <person name="Attaway T."/>
            <person name="Bell S."/>
            <person name="Buhay C.J."/>
            <person name="Chandrabose M.N."/>
            <person name="Chavez D."/>
            <person name="Clerk-Blankenburg K.P."/>
            <person name="Cree A."/>
            <person name="Dao M."/>
            <person name="Davis C."/>
            <person name="Chacko J."/>
            <person name="Dinh H."/>
            <person name="Dugan-Rocha S."/>
            <person name="Fowler G."/>
            <person name="Garner T.T."/>
            <person name="Garnes J."/>
            <person name="Gnirke A."/>
            <person name="Hawes A."/>
            <person name="Hernandez J."/>
            <person name="Hines S."/>
            <person name="Holder M."/>
            <person name="Hume J."/>
            <person name="Jhangiani S.N."/>
            <person name="Joshi V."/>
            <person name="Khan Z.M."/>
            <person name="Jackson L."/>
            <person name="Kovar C."/>
            <person name="Kowis A."/>
            <person name="Lee S."/>
            <person name="Lewis L.R."/>
            <person name="Margolis J."/>
            <person name="Morgan M."/>
            <person name="Nazareth L.V."/>
            <person name="Nguyen N."/>
            <person name="Okwuonu G."/>
            <person name="Parker D."/>
            <person name="Richards S."/>
            <person name="Ruiz S.J."/>
            <person name="Santibanez J."/>
            <person name="Savard J."/>
            <person name="Scherer S.E."/>
            <person name="Schneider B."/>
            <person name="Sodergren E."/>
            <person name="Tautz D."/>
            <person name="Vattahil S."/>
            <person name="Villasana D."/>
            <person name="White C.S."/>
            <person name="Wright R."/>
            <person name="Park Y."/>
            <person name="Beeman R.W."/>
            <person name="Lord J."/>
            <person name="Oppert B."/>
            <person name="Lorenzen M."/>
            <person name="Brown S."/>
            <person name="Wang L."/>
            <person name="Savard J."/>
            <person name="Tautz D."/>
            <person name="Richards S."/>
            <person name="Weinstock G."/>
            <person name="Gibbs R.A."/>
            <person name="Liu Y."/>
            <person name="Worley K."/>
            <person name="Weinstock G."/>
            <person name="Elsik C.G."/>
            <person name="Reese J.T."/>
            <person name="Elhaik E."/>
            <person name="Landan G."/>
            <person name="Graur D."/>
            <person name="Arensburger P."/>
            <person name="Atkinson P."/>
            <person name="Beeman R.W."/>
            <person name="Beidler J."/>
            <person name="Brown S.J."/>
            <person name="Demuth J.P."/>
            <person name="Drury D.W."/>
            <person name="Du Y.Z."/>
            <person name="Fujiwara H."/>
            <person name="Lorenzen M."/>
            <person name="Maselli V."/>
            <person name="Osanai M."/>
            <person name="Park Y."/>
            <person name="Robertson H.M."/>
            <person name="Tu Z."/>
            <person name="Wang J.J."/>
            <person name="Wang S."/>
            <person name="Richards S."/>
            <person name="Song H."/>
            <person name="Zhang L."/>
            <person name="Sodergren E."/>
            <person name="Werner D."/>
            <person name="Stanke M."/>
            <person name="Morgenstern B."/>
            <person name="Solovyev V."/>
            <person name="Kosarev P."/>
            <person name="Brown G."/>
            <person name="Chen H.C."/>
            <person name="Ermolaeva O."/>
            <person name="Hlavina W."/>
            <person name="Kapustin Y."/>
            <person name="Kiryutin B."/>
            <person name="Kitts P."/>
            <person name="Maglott D."/>
            <person name="Pruitt K."/>
            <person name="Sapojnikov V."/>
            <person name="Souvorov A."/>
            <person name="Mackey A.J."/>
            <person name="Waterhouse R.M."/>
            <person name="Wyder S."/>
            <person name="Zdobnov E.M."/>
            <person name="Zdobnov E.M."/>
            <person name="Wyder S."/>
            <person name="Kriventseva E.V."/>
            <person name="Kadowaki T."/>
            <person name="Bork P."/>
            <person name="Aranda M."/>
            <person name="Bao R."/>
            <person name="Beermann A."/>
            <person name="Berns N."/>
            <person name="Bolognesi R."/>
            <person name="Bonneton F."/>
            <person name="Bopp D."/>
            <person name="Brown S.J."/>
            <person name="Bucher G."/>
            <person name="Butts T."/>
            <person name="Chaumot A."/>
            <person name="Denell R.E."/>
            <person name="Ferrier D.E."/>
            <person name="Friedrich M."/>
            <person name="Gordon C.M."/>
            <person name="Jindra M."/>
            <person name="Klingler M."/>
            <person name="Lan Q."/>
            <person name="Lattorff H.M."/>
            <person name="Laudet V."/>
            <person name="von Levetsow C."/>
            <person name="Liu Z."/>
            <person name="Lutz R."/>
            <person name="Lynch J.A."/>
            <person name="da Fonseca R.N."/>
            <person name="Posnien N."/>
            <person name="Reuter R."/>
            <person name="Roth S."/>
            <person name="Savard J."/>
            <person name="Schinko J.B."/>
            <person name="Schmitt C."/>
            <person name="Schoppmeier M."/>
            <person name="Schroder R."/>
            <person name="Shippy T.D."/>
            <person name="Simonnet F."/>
            <person name="Marques-Souza H."/>
            <person name="Tautz D."/>
            <person name="Tomoyasu Y."/>
            <person name="Trauner J."/>
            <person name="Van der Zee M."/>
            <person name="Vervoort M."/>
            <person name="Wittkopp N."/>
            <person name="Wimmer E.A."/>
            <person name="Yang X."/>
            <person name="Jones A.K."/>
            <person name="Sattelle D.B."/>
            <person name="Ebert P.R."/>
            <person name="Nelson D."/>
            <person name="Scott J.G."/>
            <person name="Beeman R.W."/>
            <person name="Muthukrishnan S."/>
            <person name="Kramer K.J."/>
            <person name="Arakane Y."/>
            <person name="Beeman R.W."/>
            <person name="Zhu Q."/>
            <person name="Hogenkamp D."/>
            <person name="Dixit R."/>
            <person name="Oppert B."/>
            <person name="Jiang H."/>
            <person name="Zou Z."/>
            <person name="Marshall J."/>
            <person name="Elpidina E."/>
            <person name="Vinokurov K."/>
            <person name="Oppert C."/>
            <person name="Zou Z."/>
            <person name="Evans J."/>
            <person name="Lu Z."/>
            <person name="Zhao P."/>
            <person name="Sumathipala N."/>
            <person name="Altincicek B."/>
            <person name="Vilcinskas A."/>
            <person name="Williams M."/>
            <person name="Hultmark D."/>
            <person name="Hetru C."/>
            <person name="Jiang H."/>
            <person name="Grimmelikhuijzen C.J."/>
            <person name="Hauser F."/>
            <person name="Cazzamali G."/>
            <person name="Williamson M."/>
            <person name="Park Y."/>
            <person name="Li B."/>
            <person name="Tanaka Y."/>
            <person name="Predel R."/>
            <person name="Neupert S."/>
            <person name="Schachtner J."/>
            <person name="Verleyen P."/>
            <person name="Raible F."/>
            <person name="Bork P."/>
            <person name="Friedrich M."/>
            <person name="Walden K.K."/>
            <person name="Robertson H.M."/>
            <person name="Angeli S."/>
            <person name="Foret S."/>
            <person name="Bucher G."/>
            <person name="Schuetz S."/>
            <person name="Maleszka R."/>
            <person name="Wimmer E.A."/>
            <person name="Beeman R.W."/>
            <person name="Lorenzen M."/>
            <person name="Tomoyasu Y."/>
            <person name="Miller S.C."/>
            <person name="Grossmann D."/>
            <person name="Bucher G."/>
        </authorList>
    </citation>
    <scope>NUCLEOTIDE SEQUENCE [LARGE SCALE GENOMIC DNA]</scope>
    <source>
        <strain evidence="20 21">Georgia GA2</strain>
    </source>
</reference>
<organism evidence="20 21">
    <name type="scientific">Tribolium castaneum</name>
    <name type="common">Red flour beetle</name>
    <dbReference type="NCBI Taxonomy" id="7070"/>
    <lineage>
        <taxon>Eukaryota</taxon>
        <taxon>Metazoa</taxon>
        <taxon>Ecdysozoa</taxon>
        <taxon>Arthropoda</taxon>
        <taxon>Hexapoda</taxon>
        <taxon>Insecta</taxon>
        <taxon>Pterygota</taxon>
        <taxon>Neoptera</taxon>
        <taxon>Endopterygota</taxon>
        <taxon>Coleoptera</taxon>
        <taxon>Polyphaga</taxon>
        <taxon>Cucujiformia</taxon>
        <taxon>Tenebrionidae</taxon>
        <taxon>Tenebrionidae incertae sedis</taxon>
        <taxon>Tribolium</taxon>
    </lineage>
</organism>
<feature type="transmembrane region" description="Helical" evidence="17">
    <location>
        <begin position="324"/>
        <end position="349"/>
    </location>
</feature>
<keyword evidence="21" id="KW-1185">Reference proteome</keyword>
<dbReference type="Proteomes" id="UP000007266">
    <property type="component" value="Linkage group 5"/>
</dbReference>
<dbReference type="GO" id="GO:0008273">
    <property type="term" value="F:calcium, potassium:sodium antiporter activity"/>
    <property type="evidence" value="ECO:0000318"/>
    <property type="project" value="GO_Central"/>
</dbReference>
<dbReference type="HOGENOM" id="CLU_007948_5_0_1"/>
<keyword evidence="12 17" id="KW-1133">Transmembrane helix</keyword>
<name>D6WM87_TRICA</name>
<sequence>MKTFIYAIILVFCLGIAATNDTQTKKRHRRYIILARPTVNGTEQCASSSEDFPSMFTETQVEKGGIILVFCIGIYCFTLLAIICDNYFLPCVEKICEALNLSHDVAAATFMSVATSTPELFVNIIGTFITESDIGIGTVVGSSLFNTLGVASLGSLAASTPVQLHWWPISRDVIIYILSILLLVGITWDGYIYWYEGLVLFLVYFIYFTVMFQNVRISNFVLRLIKRGNKVSDCEKGAAATPRRMSIAVVSSYGSYAEEQINKYTETKNIAETATEEESFSLFRMPKGSIWKKAFFYYSWPIKFILFCTVPDPMRYPKLFPVTFILCIFWIGSNSYIVSWMIAIIGNMFKIPDAVLGLTFLAAGGCLPEAISITIMSRRGEGSMGVSNSLGANTMNILLSLGMPWFLKTIVMGTDEQAFIRISSGSLEFTISALIPVAIILYLTFYFNKFQMCRKVGFILISVYTVCIILAILGEMVFSDSGTCPTSS</sequence>
<dbReference type="FunFam" id="1.20.1420.30:FF:000009">
    <property type="entry name" value="sodium/potassium/calcium exchanger 5 isoform X2"/>
    <property type="match status" value="1"/>
</dbReference>
<evidence type="ECO:0000256" key="5">
    <source>
        <dbReference type="ARBA" id="ARBA00022538"/>
    </source>
</evidence>
<feature type="domain" description="Sodium/calcium exchanger membrane region" evidence="19">
    <location>
        <begin position="321"/>
        <end position="472"/>
    </location>
</feature>
<dbReference type="GO" id="GO:0006874">
    <property type="term" value="P:intracellular calcium ion homeostasis"/>
    <property type="evidence" value="ECO:0000318"/>
    <property type="project" value="GO_Central"/>
</dbReference>
<dbReference type="eggNOG" id="KOG1307">
    <property type="taxonomic scope" value="Eukaryota"/>
</dbReference>
<evidence type="ECO:0000256" key="11">
    <source>
        <dbReference type="ARBA" id="ARBA00022958"/>
    </source>
</evidence>
<evidence type="ECO:0000256" key="9">
    <source>
        <dbReference type="ARBA" id="ARBA00022837"/>
    </source>
</evidence>
<dbReference type="PANTHER" id="PTHR10846">
    <property type="entry name" value="SODIUM/POTASSIUM/CALCIUM EXCHANGER"/>
    <property type="match status" value="1"/>
</dbReference>
<proteinExistence type="inferred from homology"/>
<keyword evidence="4" id="KW-0050">Antiport</keyword>
<dbReference type="NCBIfam" id="TIGR00367">
    <property type="entry name" value="calcium/sodium antiporter"/>
    <property type="match status" value="1"/>
</dbReference>
<keyword evidence="7 17" id="KW-0812">Transmembrane</keyword>
<dbReference type="STRING" id="7070.D6WM87"/>
<feature type="domain" description="Sodium/calcium exchanger membrane region" evidence="19">
    <location>
        <begin position="72"/>
        <end position="212"/>
    </location>
</feature>
<evidence type="ECO:0000313" key="20">
    <source>
        <dbReference type="EMBL" id="EFA03343.2"/>
    </source>
</evidence>
<evidence type="ECO:0000256" key="15">
    <source>
        <dbReference type="ARBA" id="ARBA00023136"/>
    </source>
</evidence>
<reference evidence="20 21" key="2">
    <citation type="journal article" date="2010" name="Nucleic Acids Res.">
        <title>BeetleBase in 2010: revisions to provide comprehensive genomic information for Tribolium castaneum.</title>
        <authorList>
            <person name="Kim H.S."/>
            <person name="Murphy T."/>
            <person name="Xia J."/>
            <person name="Caragea D."/>
            <person name="Park Y."/>
            <person name="Beeman R.W."/>
            <person name="Lorenzen M.D."/>
            <person name="Butcher S."/>
            <person name="Manak J.R."/>
            <person name="Brown S.J."/>
        </authorList>
    </citation>
    <scope>GENOME REANNOTATION</scope>
    <source>
        <strain evidence="20 21">Georgia GA2</strain>
    </source>
</reference>
<evidence type="ECO:0000256" key="16">
    <source>
        <dbReference type="ARBA" id="ARBA00023201"/>
    </source>
</evidence>
<protein>
    <submittedName>
        <fullName evidence="20">Sodium/potassium/calcium exchanger 5-like Protein</fullName>
    </submittedName>
</protein>
<evidence type="ECO:0000256" key="3">
    <source>
        <dbReference type="ARBA" id="ARBA00022448"/>
    </source>
</evidence>
<evidence type="ECO:0000256" key="7">
    <source>
        <dbReference type="ARBA" id="ARBA00022692"/>
    </source>
</evidence>
<keyword evidence="10" id="KW-0769">Symport</keyword>
<dbReference type="GO" id="GO:0015293">
    <property type="term" value="F:symporter activity"/>
    <property type="evidence" value="ECO:0007669"/>
    <property type="project" value="UniProtKB-KW"/>
</dbReference>
<keyword evidence="6" id="KW-0109">Calcium transport</keyword>
<evidence type="ECO:0000256" key="1">
    <source>
        <dbReference type="ARBA" id="ARBA00004141"/>
    </source>
</evidence>
<keyword evidence="8 18" id="KW-0732">Signal</keyword>
<dbReference type="OMA" id="QVWIMAT"/>
<dbReference type="GO" id="GO:0005262">
    <property type="term" value="F:calcium channel activity"/>
    <property type="evidence" value="ECO:0000318"/>
    <property type="project" value="GO_Central"/>
</dbReference>
<keyword evidence="14" id="KW-0406">Ion transport</keyword>
<evidence type="ECO:0000256" key="18">
    <source>
        <dbReference type="SAM" id="SignalP"/>
    </source>
</evidence>
<evidence type="ECO:0000256" key="6">
    <source>
        <dbReference type="ARBA" id="ARBA00022568"/>
    </source>
</evidence>
<evidence type="ECO:0000256" key="13">
    <source>
        <dbReference type="ARBA" id="ARBA00023053"/>
    </source>
</evidence>
<dbReference type="OrthoDB" id="2127281at2759"/>
<evidence type="ECO:0000256" key="17">
    <source>
        <dbReference type="SAM" id="Phobius"/>
    </source>
</evidence>
<keyword evidence="16" id="KW-0739">Sodium transport</keyword>
<dbReference type="GO" id="GO:0070588">
    <property type="term" value="P:calcium ion transmembrane transport"/>
    <property type="evidence" value="ECO:0000318"/>
    <property type="project" value="GO_Central"/>
</dbReference>
<evidence type="ECO:0000313" key="21">
    <source>
        <dbReference type="Proteomes" id="UP000007266"/>
    </source>
</evidence>
<feature type="transmembrane region" description="Helical" evidence="17">
    <location>
        <begin position="458"/>
        <end position="478"/>
    </location>
</feature>
<feature type="transmembrane region" description="Helical" evidence="17">
    <location>
        <begin position="201"/>
        <end position="222"/>
    </location>
</feature>
<keyword evidence="15 17" id="KW-0472">Membrane</keyword>
<dbReference type="Pfam" id="PF01699">
    <property type="entry name" value="Na_Ca_ex"/>
    <property type="match status" value="2"/>
</dbReference>
<dbReference type="InterPro" id="IPR004481">
    <property type="entry name" value="K/Na/Ca-exchanger"/>
</dbReference>
<dbReference type="Gene3D" id="1.20.1420.30">
    <property type="entry name" value="NCX, central ion-binding region"/>
    <property type="match status" value="2"/>
</dbReference>
<evidence type="ECO:0000259" key="19">
    <source>
        <dbReference type="Pfam" id="PF01699"/>
    </source>
</evidence>
<dbReference type="InterPro" id="IPR004837">
    <property type="entry name" value="NaCa_Exmemb"/>
</dbReference>
<feature type="transmembrane region" description="Helical" evidence="17">
    <location>
        <begin position="427"/>
        <end position="446"/>
    </location>
</feature>
<dbReference type="InterPro" id="IPR044880">
    <property type="entry name" value="NCX_ion-bd_dom_sf"/>
</dbReference>
<keyword evidence="13" id="KW-0915">Sodium</keyword>
<feature type="transmembrane region" description="Helical" evidence="17">
    <location>
        <begin position="173"/>
        <end position="195"/>
    </location>
</feature>